<dbReference type="AlphaFoldDB" id="G3A3G9"/>
<proteinExistence type="predicted"/>
<gene>
    <name evidence="2" type="ORF">RALSY_30150</name>
</gene>
<name>G3A3G9_9RALS</name>
<accession>G3A3G9</accession>
<feature type="transmembrane region" description="Helical" evidence="1">
    <location>
        <begin position="63"/>
        <end position="81"/>
    </location>
</feature>
<feature type="transmembrane region" description="Helical" evidence="1">
    <location>
        <begin position="21"/>
        <end position="43"/>
    </location>
</feature>
<organism evidence="2">
    <name type="scientific">Ralstonia syzygii R24</name>
    <dbReference type="NCBI Taxonomy" id="907261"/>
    <lineage>
        <taxon>Bacteria</taxon>
        <taxon>Pseudomonadati</taxon>
        <taxon>Pseudomonadota</taxon>
        <taxon>Betaproteobacteria</taxon>
        <taxon>Burkholderiales</taxon>
        <taxon>Burkholderiaceae</taxon>
        <taxon>Ralstonia</taxon>
        <taxon>Ralstonia solanacearum species complex</taxon>
    </lineage>
</organism>
<dbReference type="EMBL" id="FR854088">
    <property type="protein sequence ID" value="CCA88413.1"/>
    <property type="molecule type" value="Genomic_DNA"/>
</dbReference>
<dbReference type="RefSeq" id="WP_197331871.1">
    <property type="nucleotide sequence ID" value="NZ_CP115944.1"/>
</dbReference>
<reference evidence="2" key="1">
    <citation type="journal article" date="2011" name="PLoS ONE">
        <title>Ralstonia syzygii, the Blood Disease Bacterium and some Asian R. solanacearum strains form a single genomic species despite divergent lifestyles.</title>
        <authorList>
            <person name="Remenant B."/>
            <person name="de Cambiaire J.C."/>
            <person name="Cellier G."/>
            <person name="Jacobs J.M."/>
            <person name="Mangenot S."/>
            <person name="Barbe V."/>
            <person name="Lajus A."/>
            <person name="Vallenet D."/>
            <person name="Medigue C."/>
            <person name="Fegan M."/>
            <person name="Allen C."/>
            <person name="Prior P."/>
        </authorList>
    </citation>
    <scope>NUCLEOTIDE SEQUENCE</scope>
    <source>
        <strain evidence="2">R24</strain>
    </source>
</reference>
<evidence type="ECO:0008006" key="3">
    <source>
        <dbReference type="Google" id="ProtNLM"/>
    </source>
</evidence>
<keyword evidence="1" id="KW-1133">Transmembrane helix</keyword>
<evidence type="ECO:0000256" key="1">
    <source>
        <dbReference type="SAM" id="Phobius"/>
    </source>
</evidence>
<keyword evidence="1" id="KW-0812">Transmembrane</keyword>
<keyword evidence="1" id="KW-0472">Membrane</keyword>
<reference evidence="2" key="2">
    <citation type="submission" date="2011-04" db="EMBL/GenBank/DDBJ databases">
        <authorList>
            <person name="Genoscope - CEA"/>
        </authorList>
    </citation>
    <scope>NUCLEOTIDE SEQUENCE</scope>
    <source>
        <strain evidence="2">R24</strain>
    </source>
</reference>
<sequence>MTRSCLYIHPIQPERKVRAGFGWSAFLFGTLWAYSEGLVAHAGRLAAIDAVTALLLTLDAGLKLPWLVCIAVALFVAKNIYCGLRANHWLSCALARRGYRPLS</sequence>
<evidence type="ECO:0000313" key="2">
    <source>
        <dbReference type="EMBL" id="CCA88413.1"/>
    </source>
</evidence>
<protein>
    <recommendedName>
        <fullName evidence="3">Transmembrane protein</fullName>
    </recommendedName>
</protein>